<protein>
    <submittedName>
        <fullName evidence="2">Uncharacterized protein</fullName>
    </submittedName>
</protein>
<dbReference type="AlphaFoldDB" id="A0A220UNX0"/>
<gene>
    <name evidence="2" type="ORF">CF168_11045</name>
</gene>
<feature type="transmembrane region" description="Helical" evidence="1">
    <location>
        <begin position="12"/>
        <end position="37"/>
    </location>
</feature>
<keyword evidence="3" id="KW-1185">Reference proteome</keyword>
<reference evidence="2 3" key="1">
    <citation type="submission" date="2017-07" db="EMBL/GenBank/DDBJ databases">
        <title>Phenotypical and genomic characterization of a clinical isolate of Shewanella bicestrii sp. nov. producing an extended-spectrum beta-lactamase and a new oxacillinase variant.</title>
        <authorList>
            <person name="Jousset A.B."/>
            <person name="Bonnin R.A."/>
            <person name="Girlich D."/>
            <person name="Dabos L."/>
            <person name="Potron A."/>
            <person name="Dortet L."/>
            <person name="Glaser P."/>
            <person name="Naas T."/>
        </authorList>
    </citation>
    <scope>NUCLEOTIDE SEQUENCE [LARGE SCALE GENOMIC DNA]</scope>
    <source>
        <strain evidence="2 3">JAB-1</strain>
    </source>
</reference>
<evidence type="ECO:0000313" key="2">
    <source>
        <dbReference type="EMBL" id="ASK69363.1"/>
    </source>
</evidence>
<evidence type="ECO:0000256" key="1">
    <source>
        <dbReference type="SAM" id="Phobius"/>
    </source>
</evidence>
<keyword evidence="1" id="KW-0812">Transmembrane</keyword>
<sequence length="78" mass="8574">MGKRIAEHSLILVFIVNMGQCILVAMAFCSQCFAYVFTIASGLVAGRTQGVKRWVLTADSGRMRGFLGFLILFKALKT</sequence>
<keyword evidence="1" id="KW-1133">Transmembrane helix</keyword>
<name>A0A220UNX0_9GAMM</name>
<dbReference type="EMBL" id="CP022358">
    <property type="protein sequence ID" value="ASK69363.1"/>
    <property type="molecule type" value="Genomic_DNA"/>
</dbReference>
<dbReference type="Proteomes" id="UP000198367">
    <property type="component" value="Chromosome"/>
</dbReference>
<evidence type="ECO:0000313" key="3">
    <source>
        <dbReference type="Proteomes" id="UP000198367"/>
    </source>
</evidence>
<keyword evidence="1" id="KW-0472">Membrane</keyword>
<accession>A0A220UNX0</accession>
<organism evidence="2 3">
    <name type="scientific">Shewanella bicestrii</name>
    <dbReference type="NCBI Taxonomy" id="2018305"/>
    <lineage>
        <taxon>Bacteria</taxon>
        <taxon>Pseudomonadati</taxon>
        <taxon>Pseudomonadota</taxon>
        <taxon>Gammaproteobacteria</taxon>
        <taxon>Alteromonadales</taxon>
        <taxon>Shewanellaceae</taxon>
        <taxon>Shewanella</taxon>
    </lineage>
</organism>
<proteinExistence type="predicted"/>
<dbReference type="KEGG" id="sbj:CF168_11045"/>